<protein>
    <submittedName>
        <fullName evidence="2">Uncharacterized protein</fullName>
    </submittedName>
</protein>
<feature type="compositionally biased region" description="Acidic residues" evidence="1">
    <location>
        <begin position="552"/>
        <end position="574"/>
    </location>
</feature>
<gene>
    <name evidence="2" type="ORF">EZS28_013305</name>
</gene>
<evidence type="ECO:0000313" key="3">
    <source>
        <dbReference type="Proteomes" id="UP000324800"/>
    </source>
</evidence>
<feature type="compositionally biased region" description="Basic and acidic residues" evidence="1">
    <location>
        <begin position="639"/>
        <end position="649"/>
    </location>
</feature>
<dbReference type="AlphaFoldDB" id="A0A5J4W938"/>
<feature type="compositionally biased region" description="Basic and acidic residues" evidence="1">
    <location>
        <begin position="380"/>
        <end position="394"/>
    </location>
</feature>
<dbReference type="Proteomes" id="UP000324800">
    <property type="component" value="Unassembled WGS sequence"/>
</dbReference>
<feature type="compositionally biased region" description="Polar residues" evidence="1">
    <location>
        <begin position="670"/>
        <end position="688"/>
    </location>
</feature>
<name>A0A5J4W938_9EUKA</name>
<feature type="compositionally biased region" description="Low complexity" evidence="1">
    <location>
        <begin position="588"/>
        <end position="615"/>
    </location>
</feature>
<feature type="compositionally biased region" description="Basic and acidic residues" evidence="1">
    <location>
        <begin position="533"/>
        <end position="551"/>
    </location>
</feature>
<comment type="caution">
    <text evidence="2">The sequence shown here is derived from an EMBL/GenBank/DDBJ whole genome shotgun (WGS) entry which is preliminary data.</text>
</comment>
<feature type="compositionally biased region" description="Acidic residues" evidence="1">
    <location>
        <begin position="522"/>
        <end position="532"/>
    </location>
</feature>
<evidence type="ECO:0000313" key="2">
    <source>
        <dbReference type="EMBL" id="KAA6391166.1"/>
    </source>
</evidence>
<feature type="compositionally biased region" description="Basic and acidic residues" evidence="1">
    <location>
        <begin position="453"/>
        <end position="469"/>
    </location>
</feature>
<organism evidence="2 3">
    <name type="scientific">Streblomastix strix</name>
    <dbReference type="NCBI Taxonomy" id="222440"/>
    <lineage>
        <taxon>Eukaryota</taxon>
        <taxon>Metamonada</taxon>
        <taxon>Preaxostyla</taxon>
        <taxon>Oxymonadida</taxon>
        <taxon>Streblomastigidae</taxon>
        <taxon>Streblomastix</taxon>
    </lineage>
</organism>
<reference evidence="2 3" key="1">
    <citation type="submission" date="2019-03" db="EMBL/GenBank/DDBJ databases">
        <title>Single cell metagenomics reveals metabolic interactions within the superorganism composed of flagellate Streblomastix strix and complex community of Bacteroidetes bacteria on its surface.</title>
        <authorList>
            <person name="Treitli S.C."/>
            <person name="Kolisko M."/>
            <person name="Husnik F."/>
            <person name="Keeling P."/>
            <person name="Hampl V."/>
        </authorList>
    </citation>
    <scope>NUCLEOTIDE SEQUENCE [LARGE SCALE GENOMIC DNA]</scope>
    <source>
        <strain evidence="2">ST1C</strain>
    </source>
</reference>
<feature type="compositionally biased region" description="Low complexity" evidence="1">
    <location>
        <begin position="724"/>
        <end position="738"/>
    </location>
</feature>
<sequence>MQGSVTDRNRQMRLLNNAATKIQHQFRRSYQKESFRRLKESIRRIENTCTLDVLRIISPKDLNIFQGLFGGIEFPPLIYYKIFIEQPHGEIIDGQIVLNAPVNQQNNLLKAMTFGEYNNQLWESESAKLKRQMHRVPADSQPAQIGGKNNQWRIVGQDQQNMNLLGATPQYLCEPDLPPIVLGFVGNKGEFRPKTSYSRSVQLSSSPQVQIIPTSVADGFHFIKQRPHTTRGSLPQNINMRQNTIIQPSMNYIQRSQLDPNPLLEQASSAQPLPYSNNHYKSLSGNKKKNRDVNYGKGEREGQPGLYGFIGRADLTAPMQDQEGRLEKIKELAQDVEDELLYAQISTKEEVKRLSAKSEQERWIEWEYRQKIIREKQKKEKQLKKEKQKNEKEQQLIGGIDNDQDQSQNIEKDINRHSAKRIEKEHSSAMSKGSKSSSITNCSDSSSGLATFERQREIEKQIEKEKQKLINEQQQENEINKRKKQRSSSSNKRDGRIGSNSDKDYIESNKDNELDELNAIVDIDEVGDEEASFGEKEIAEMKEEEERWKLEEQEEDYDNEDIEDEYNEYEDVEDVSSKRNNNQKSESENISTPSSSALTSQSSQMVSSQSSQIQSKESRSQINSDQMRRNEGKQIQMHSADEQNKHQDSFNDGDEYDSEYGAHVKDDSYMLTSQGSNSLRQKQQKNNTIHEQLEMQKLKSTLGTASFAIGSSGRSKDSLNQQISSGSNRNDSQRNSQSTKGSSQFSDEQLLDEADGVQQWAEQLNYDKFNDA</sequence>
<accession>A0A5J4W938</accession>
<dbReference type="PROSITE" id="PS50096">
    <property type="entry name" value="IQ"/>
    <property type="match status" value="1"/>
</dbReference>
<evidence type="ECO:0000256" key="1">
    <source>
        <dbReference type="SAM" id="MobiDB-lite"/>
    </source>
</evidence>
<feature type="compositionally biased region" description="Polar residues" evidence="1">
    <location>
        <begin position="267"/>
        <end position="285"/>
    </location>
</feature>
<feature type="compositionally biased region" description="Basic and acidic residues" evidence="1">
    <location>
        <begin position="491"/>
        <end position="512"/>
    </location>
</feature>
<dbReference type="PANTHER" id="PTHR33504:SF1">
    <property type="entry name" value="FAMILY WITH SEQUENCE SIMILARITY 90, MEMBER A1B"/>
    <property type="match status" value="1"/>
</dbReference>
<feature type="region of interest" description="Disordered" evidence="1">
    <location>
        <begin position="380"/>
        <end position="408"/>
    </location>
</feature>
<dbReference type="EMBL" id="SNRW01002970">
    <property type="protein sequence ID" value="KAA6391166.1"/>
    <property type="molecule type" value="Genomic_DNA"/>
</dbReference>
<feature type="compositionally biased region" description="Basic and acidic residues" evidence="1">
    <location>
        <begin position="291"/>
        <end position="302"/>
    </location>
</feature>
<dbReference type="PANTHER" id="PTHR33504">
    <property type="entry name" value="NADH DEHYDROGENASE (UBIQUINONE) 1 BETA SUBCOMPLEX, 4"/>
    <property type="match status" value="1"/>
</dbReference>
<feature type="region of interest" description="Disordered" evidence="1">
    <location>
        <begin position="420"/>
        <end position="688"/>
    </location>
</feature>
<feature type="compositionally biased region" description="Low complexity" evidence="1">
    <location>
        <begin position="428"/>
        <end position="447"/>
    </location>
</feature>
<feature type="region of interest" description="Disordered" evidence="1">
    <location>
        <begin position="707"/>
        <end position="756"/>
    </location>
</feature>
<dbReference type="OrthoDB" id="10006090at2759"/>
<feature type="region of interest" description="Disordered" evidence="1">
    <location>
        <begin position="267"/>
        <end position="302"/>
    </location>
</feature>
<proteinExistence type="predicted"/>